<organism evidence="1 2">
    <name type="scientific">Branchiostoma belcheri</name>
    <name type="common">Amphioxus</name>
    <dbReference type="NCBI Taxonomy" id="7741"/>
    <lineage>
        <taxon>Eukaryota</taxon>
        <taxon>Metazoa</taxon>
        <taxon>Chordata</taxon>
        <taxon>Cephalochordata</taxon>
        <taxon>Leptocardii</taxon>
        <taxon>Amphioxiformes</taxon>
        <taxon>Branchiostomatidae</taxon>
        <taxon>Branchiostoma</taxon>
    </lineage>
</organism>
<dbReference type="KEGG" id="bbel:109469015"/>
<dbReference type="InterPro" id="IPR023393">
    <property type="entry name" value="START-like_dom_sf"/>
</dbReference>
<dbReference type="CDD" id="cd07821">
    <property type="entry name" value="PYR_PYL_RCAR_like"/>
    <property type="match status" value="1"/>
</dbReference>
<proteinExistence type="predicted"/>
<dbReference type="InterPro" id="IPR019587">
    <property type="entry name" value="Polyketide_cyclase/dehydratase"/>
</dbReference>
<dbReference type="GeneID" id="109469015"/>
<evidence type="ECO:0000313" key="1">
    <source>
        <dbReference type="Proteomes" id="UP000515135"/>
    </source>
</evidence>
<dbReference type="SUPFAM" id="SSF55961">
    <property type="entry name" value="Bet v1-like"/>
    <property type="match status" value="2"/>
</dbReference>
<keyword evidence="1" id="KW-1185">Reference proteome</keyword>
<accession>A0A6P4YES1</accession>
<gene>
    <name evidence="2" type="primary">LOC109469015</name>
</gene>
<dbReference type="OrthoDB" id="9974082at2759"/>
<name>A0A6P4YES1_BRABE</name>
<dbReference type="AlphaFoldDB" id="A0A6P4YES1"/>
<evidence type="ECO:0000313" key="2">
    <source>
        <dbReference type="RefSeq" id="XP_019622963.1"/>
    </source>
</evidence>
<reference evidence="2" key="1">
    <citation type="submission" date="2025-08" db="UniProtKB">
        <authorList>
            <consortium name="RefSeq"/>
        </authorList>
    </citation>
    <scope>IDENTIFICATION</scope>
    <source>
        <tissue evidence="2">Gonad</tissue>
    </source>
</reference>
<dbReference type="Pfam" id="PF10604">
    <property type="entry name" value="Polyketide_cyc2"/>
    <property type="match status" value="1"/>
</dbReference>
<dbReference type="Proteomes" id="UP000515135">
    <property type="component" value="Unplaced"/>
</dbReference>
<protein>
    <submittedName>
        <fullName evidence="2">Uncharacterized protein LOC109469015</fullName>
    </submittedName>
</protein>
<dbReference type="RefSeq" id="XP_019622963.1">
    <property type="nucleotide sequence ID" value="XM_019767404.1"/>
</dbReference>
<dbReference type="Gene3D" id="3.30.530.20">
    <property type="match status" value="2"/>
</dbReference>
<sequence>MTQAFQDFLKTVVIPKDDLDFGKVVTLSCTDTVDVTPEVYWSAFDDYFRLQSYVGMHENTKTIKGDGGVGTVIEFDFMGGKTKEELVEKDDATKTWAIEMLGSNPMFTSYKATVKVEEDTAETANVTMTVVATSAVQDAEKRKSQLAFTKYMLRNRITEVLCLLADNDGNVLDFEIEVDCAFKKMWDAVDDWSGCSWVCQATGAEACPLPEKHDLRRKVFFGERALDERLVSVSDNPPSLTYELGRSDVMKTLFYRGKVALEKISDQKTKVKYTAIFLPQPGVDAKANIKPLMDYRLQFIKTKFQEE</sequence>